<dbReference type="PANTHER" id="PTHR46333:SF2">
    <property type="entry name" value="CYTOKINESIS PROTEIN 3"/>
    <property type="match status" value="1"/>
</dbReference>
<feature type="domain" description="Transglutaminase-like" evidence="1">
    <location>
        <begin position="167"/>
        <end position="223"/>
    </location>
</feature>
<organism evidence="2 3">
    <name type="scientific">Paenibacillus sepulcri</name>
    <dbReference type="NCBI Taxonomy" id="359917"/>
    <lineage>
        <taxon>Bacteria</taxon>
        <taxon>Bacillati</taxon>
        <taxon>Bacillota</taxon>
        <taxon>Bacilli</taxon>
        <taxon>Bacillales</taxon>
        <taxon>Paenibacillaceae</taxon>
        <taxon>Paenibacillus</taxon>
    </lineage>
</organism>
<dbReference type="Pfam" id="PF01841">
    <property type="entry name" value="Transglut_core"/>
    <property type="match status" value="1"/>
</dbReference>
<dbReference type="PANTHER" id="PTHR46333">
    <property type="entry name" value="CYTOKINESIS PROTEIN 3"/>
    <property type="match status" value="1"/>
</dbReference>
<name>A0ABS7C7F4_9BACL</name>
<proteinExistence type="predicted"/>
<sequence>MNRLSSIMGVIIILLTFVLGSDFSFTKVKAASDLSTLGELKDHVKQQLLLQKTEMNIDYSGNKDELSAHIASLLKEAFEADDYTAYIVDSYLYAVHTWGGDANIKLTVKYRETPEQKLIVQEKVRDLLPDIIQPSMSQREKVKAIHDWIVLHLAYDESLQRYTAYEALEYGQAVCQGYALLLYRMLSSAGIESRMIEGKVGEISHVWNLVNIDSDWYHLDATWDDPTPDQAGVVSYNYFLKTDAQMRIDHQWVKRYPAAVTNDSAAAASNIS</sequence>
<dbReference type="Gene3D" id="3.10.620.30">
    <property type="match status" value="1"/>
</dbReference>
<dbReference type="SMART" id="SM00460">
    <property type="entry name" value="TGc"/>
    <property type="match status" value="1"/>
</dbReference>
<dbReference type="InterPro" id="IPR002931">
    <property type="entry name" value="Transglutaminase-like"/>
</dbReference>
<keyword evidence="3" id="KW-1185">Reference proteome</keyword>
<evidence type="ECO:0000259" key="1">
    <source>
        <dbReference type="SMART" id="SM00460"/>
    </source>
</evidence>
<evidence type="ECO:0000313" key="3">
    <source>
        <dbReference type="Proteomes" id="UP001519887"/>
    </source>
</evidence>
<protein>
    <submittedName>
        <fullName evidence="2">Transglutaminase</fullName>
    </submittedName>
</protein>
<dbReference type="SUPFAM" id="SSF54001">
    <property type="entry name" value="Cysteine proteinases"/>
    <property type="match status" value="1"/>
</dbReference>
<dbReference type="InterPro" id="IPR052557">
    <property type="entry name" value="CAP/Cytokinesis_protein"/>
</dbReference>
<evidence type="ECO:0000313" key="2">
    <source>
        <dbReference type="EMBL" id="MBW7456854.1"/>
    </source>
</evidence>
<dbReference type="EMBL" id="JAHZIK010000683">
    <property type="protein sequence ID" value="MBW7456854.1"/>
    <property type="molecule type" value="Genomic_DNA"/>
</dbReference>
<accession>A0ABS7C7F4</accession>
<comment type="caution">
    <text evidence="2">The sequence shown here is derived from an EMBL/GenBank/DDBJ whole genome shotgun (WGS) entry which is preliminary data.</text>
</comment>
<dbReference type="Proteomes" id="UP001519887">
    <property type="component" value="Unassembled WGS sequence"/>
</dbReference>
<dbReference type="RefSeq" id="WP_210045471.1">
    <property type="nucleotide sequence ID" value="NZ_JBHLVU010000004.1"/>
</dbReference>
<dbReference type="InterPro" id="IPR038765">
    <property type="entry name" value="Papain-like_cys_pep_sf"/>
</dbReference>
<reference evidence="2 3" key="1">
    <citation type="submission" date="2021-07" db="EMBL/GenBank/DDBJ databases">
        <title>Paenibacillus radiodurans sp. nov., isolated from the southeastern edge of Tengger Desert.</title>
        <authorList>
            <person name="Zhang G."/>
        </authorList>
    </citation>
    <scope>NUCLEOTIDE SEQUENCE [LARGE SCALE GENOMIC DNA]</scope>
    <source>
        <strain evidence="2 3">CCM 7311</strain>
    </source>
</reference>
<gene>
    <name evidence="2" type="ORF">K0U00_22730</name>
</gene>